<comment type="caution">
    <text evidence="3">The sequence shown here is derived from an EMBL/GenBank/DDBJ whole genome shotgun (WGS) entry which is preliminary data.</text>
</comment>
<dbReference type="GO" id="GO:0005201">
    <property type="term" value="F:extracellular matrix structural constituent"/>
    <property type="evidence" value="ECO:0007669"/>
    <property type="project" value="TreeGrafter"/>
</dbReference>
<protein>
    <recommendedName>
        <fullName evidence="2">Carbohydrate binding domain-containing protein</fullName>
    </recommendedName>
</protein>
<evidence type="ECO:0000259" key="2">
    <source>
        <dbReference type="SMART" id="SM01063"/>
    </source>
</evidence>
<keyword evidence="1" id="KW-0732">Signal</keyword>
<dbReference type="Pfam" id="PF09478">
    <property type="entry name" value="CBM49"/>
    <property type="match status" value="1"/>
</dbReference>
<dbReference type="SMART" id="SM01063">
    <property type="entry name" value="CBM49"/>
    <property type="match status" value="1"/>
</dbReference>
<sequence>MKLLSIICGLLLCIAFASASTDGLICKYGEISYTRNSICSCVPYYSCHDISLNQYVVSTWTDSVTKQAYTQYNVVITNHLGLDVKNLIIGSDSSLCLRDSTSIWNIQLLSNGNLILPTVQPSINKDSTFTFGFILKGTQRANLFIKAVVY</sequence>
<keyword evidence="4" id="KW-1185">Reference proteome</keyword>
<evidence type="ECO:0000313" key="3">
    <source>
        <dbReference type="EMBL" id="KAK5576330.1"/>
    </source>
</evidence>
<dbReference type="PANTHER" id="PTHR33239">
    <property type="entry name" value="CELLULOSE-BINDING DOMAIN-CONTAINING PROTEIN-RELATED"/>
    <property type="match status" value="1"/>
</dbReference>
<proteinExistence type="predicted"/>
<evidence type="ECO:0000256" key="1">
    <source>
        <dbReference type="SAM" id="SignalP"/>
    </source>
</evidence>
<dbReference type="InterPro" id="IPR019028">
    <property type="entry name" value="CBM_49"/>
</dbReference>
<name>A0AAN7U195_9MYCE</name>
<dbReference type="EMBL" id="JAVFKY010000005">
    <property type="protein sequence ID" value="KAK5576330.1"/>
    <property type="molecule type" value="Genomic_DNA"/>
</dbReference>
<accession>A0AAN7U195</accession>
<dbReference type="Proteomes" id="UP001344447">
    <property type="component" value="Unassembled WGS sequence"/>
</dbReference>
<feature type="chain" id="PRO_5043037914" description="Carbohydrate binding domain-containing protein" evidence="1">
    <location>
        <begin position="20"/>
        <end position="150"/>
    </location>
</feature>
<dbReference type="GO" id="GO:0030198">
    <property type="term" value="P:extracellular matrix organization"/>
    <property type="evidence" value="ECO:0007669"/>
    <property type="project" value="TreeGrafter"/>
</dbReference>
<dbReference type="GO" id="GO:0031012">
    <property type="term" value="C:extracellular matrix"/>
    <property type="evidence" value="ECO:0007669"/>
    <property type="project" value="TreeGrafter"/>
</dbReference>
<evidence type="ECO:0000313" key="4">
    <source>
        <dbReference type="Proteomes" id="UP001344447"/>
    </source>
</evidence>
<dbReference type="AlphaFoldDB" id="A0AAN7U195"/>
<feature type="signal peptide" evidence="1">
    <location>
        <begin position="1"/>
        <end position="19"/>
    </location>
</feature>
<dbReference type="InterPro" id="IPR052879">
    <property type="entry name" value="Dd_Spore_Germination_Stalk"/>
</dbReference>
<dbReference type="GO" id="GO:0030246">
    <property type="term" value="F:carbohydrate binding"/>
    <property type="evidence" value="ECO:0007669"/>
    <property type="project" value="InterPro"/>
</dbReference>
<reference evidence="3 4" key="1">
    <citation type="submission" date="2023-11" db="EMBL/GenBank/DDBJ databases">
        <title>Dfirmibasis_genome.</title>
        <authorList>
            <person name="Edelbroek B."/>
            <person name="Kjellin J."/>
            <person name="Jerlstrom-Hultqvist J."/>
            <person name="Soderbom F."/>
        </authorList>
    </citation>
    <scope>NUCLEOTIDE SEQUENCE [LARGE SCALE GENOMIC DNA]</scope>
    <source>
        <strain evidence="3 4">TNS-C-14</strain>
    </source>
</reference>
<organism evidence="3 4">
    <name type="scientific">Dictyostelium firmibasis</name>
    <dbReference type="NCBI Taxonomy" id="79012"/>
    <lineage>
        <taxon>Eukaryota</taxon>
        <taxon>Amoebozoa</taxon>
        <taxon>Evosea</taxon>
        <taxon>Eumycetozoa</taxon>
        <taxon>Dictyostelia</taxon>
        <taxon>Dictyosteliales</taxon>
        <taxon>Dictyosteliaceae</taxon>
        <taxon>Dictyostelium</taxon>
    </lineage>
</organism>
<feature type="domain" description="Carbohydrate binding" evidence="2">
    <location>
        <begin position="50"/>
        <end position="138"/>
    </location>
</feature>
<gene>
    <name evidence="3" type="ORF">RB653_007471</name>
</gene>